<organism evidence="3">
    <name type="scientific">Octopus bimaculoides</name>
    <name type="common">California two-spotted octopus</name>
    <dbReference type="NCBI Taxonomy" id="37653"/>
    <lineage>
        <taxon>Eukaryota</taxon>
        <taxon>Metazoa</taxon>
        <taxon>Spiralia</taxon>
        <taxon>Lophotrochozoa</taxon>
        <taxon>Mollusca</taxon>
        <taxon>Cephalopoda</taxon>
        <taxon>Coleoidea</taxon>
        <taxon>Octopodiformes</taxon>
        <taxon>Octopoda</taxon>
        <taxon>Incirrata</taxon>
        <taxon>Octopodidae</taxon>
        <taxon>Octopus</taxon>
    </lineage>
</organism>
<evidence type="ECO:0000256" key="2">
    <source>
        <dbReference type="SAM" id="SignalP"/>
    </source>
</evidence>
<evidence type="ECO:0000256" key="1">
    <source>
        <dbReference type="SAM" id="Phobius"/>
    </source>
</evidence>
<keyword evidence="1" id="KW-0812">Transmembrane</keyword>
<feature type="chain" id="PRO_5005583774" description="Protein quiver" evidence="2">
    <location>
        <begin position="29"/>
        <end position="221"/>
    </location>
</feature>
<sequence>MTAHLCMRRGHWVYLTVLLLVYINSVQALNCYVCNSTLDDNCNAKFEKTEINPVKPQHCNVYNAKYCIKVYGMWGGFTYTHTSGFTYTHVRLHTHARQASHTHAHQASRAHTRFHTHTHTFLARQPSVKPSNPCQHGKRTLNNDDDDVTSFLQFSFLISDFIISSLVILGLLLQIPFNWIIRHTKALEIEESFSHIETSTLACVIVSIVRSFYMDHNSPLL</sequence>
<name>A0A0L8HIU4_OCTBM</name>
<feature type="transmembrane region" description="Helical" evidence="1">
    <location>
        <begin position="161"/>
        <end position="181"/>
    </location>
</feature>
<feature type="signal peptide" evidence="2">
    <location>
        <begin position="1"/>
        <end position="28"/>
    </location>
</feature>
<reference evidence="3" key="1">
    <citation type="submission" date="2015-07" db="EMBL/GenBank/DDBJ databases">
        <title>MeaNS - Measles Nucleotide Surveillance Program.</title>
        <authorList>
            <person name="Tran T."/>
            <person name="Druce J."/>
        </authorList>
    </citation>
    <scope>NUCLEOTIDE SEQUENCE</scope>
    <source>
        <strain evidence="3">UCB-OBI-ISO-001</strain>
        <tissue evidence="3">Gonad</tissue>
    </source>
</reference>
<keyword evidence="1" id="KW-1133">Transmembrane helix</keyword>
<evidence type="ECO:0000313" key="3">
    <source>
        <dbReference type="EMBL" id="KOF88705.1"/>
    </source>
</evidence>
<dbReference type="OrthoDB" id="8188641at2759"/>
<gene>
    <name evidence="3" type="ORF">OCBIM_22014412mg</name>
</gene>
<keyword evidence="1" id="KW-0472">Membrane</keyword>
<evidence type="ECO:0008006" key="4">
    <source>
        <dbReference type="Google" id="ProtNLM"/>
    </source>
</evidence>
<protein>
    <recommendedName>
        <fullName evidence="4">Protein quiver</fullName>
    </recommendedName>
</protein>
<keyword evidence="2" id="KW-0732">Signal</keyword>
<accession>A0A0L8HIU4</accession>
<proteinExistence type="predicted"/>
<dbReference type="EMBL" id="KQ418129">
    <property type="protein sequence ID" value="KOF88705.1"/>
    <property type="molecule type" value="Genomic_DNA"/>
</dbReference>
<dbReference type="AlphaFoldDB" id="A0A0L8HIU4"/>